<evidence type="ECO:0000256" key="1">
    <source>
        <dbReference type="ARBA" id="ARBA00022670"/>
    </source>
</evidence>
<reference evidence="8" key="1">
    <citation type="submission" date="2017-04" db="EMBL/GenBank/DDBJ databases">
        <title>Function of individual gut microbiota members based on whole genome sequencing of pure cultures obtained from chicken caecum.</title>
        <authorList>
            <person name="Medvecky M."/>
            <person name="Cejkova D."/>
            <person name="Polansky O."/>
            <person name="Karasova D."/>
            <person name="Kubasova T."/>
            <person name="Cizek A."/>
            <person name="Rychlik I."/>
        </authorList>
    </citation>
    <scope>NUCLEOTIDE SEQUENCE [LARGE SCALE GENOMIC DNA]</scope>
    <source>
        <strain evidence="8">An273</strain>
    </source>
</reference>
<evidence type="ECO:0000256" key="5">
    <source>
        <dbReference type="SAM" id="MobiDB-lite"/>
    </source>
</evidence>
<dbReference type="Proteomes" id="UP000196368">
    <property type="component" value="Unassembled WGS sequence"/>
</dbReference>
<feature type="region of interest" description="Disordered" evidence="5">
    <location>
        <begin position="417"/>
        <end position="490"/>
    </location>
</feature>
<dbReference type="Gene3D" id="3.40.390.10">
    <property type="entry name" value="Collagenase (Catalytic Domain)"/>
    <property type="match status" value="1"/>
</dbReference>
<dbReference type="GO" id="GO:0031012">
    <property type="term" value="C:extracellular matrix"/>
    <property type="evidence" value="ECO:0007669"/>
    <property type="project" value="InterPro"/>
</dbReference>
<organism evidence="7 8">
    <name type="scientific">Candidatus Avelusimicrobium gallicola</name>
    <dbReference type="NCBI Taxonomy" id="2562704"/>
    <lineage>
        <taxon>Bacteria</taxon>
        <taxon>Pseudomonadati</taxon>
        <taxon>Elusimicrobiota</taxon>
        <taxon>Elusimicrobia</taxon>
        <taxon>Elusimicrobiales</taxon>
        <taxon>Elusimicrobiaceae</taxon>
        <taxon>Candidatus Avelusimicrobium</taxon>
    </lineage>
</organism>
<dbReference type="AlphaFoldDB" id="A0A1Y4DIW2"/>
<name>A0A1Y4DIW2_9BACT</name>
<keyword evidence="4" id="KW-0862">Zinc</keyword>
<dbReference type="GO" id="GO:0006508">
    <property type="term" value="P:proteolysis"/>
    <property type="evidence" value="ECO:0007669"/>
    <property type="project" value="UniProtKB-KW"/>
</dbReference>
<evidence type="ECO:0000256" key="2">
    <source>
        <dbReference type="ARBA" id="ARBA00022723"/>
    </source>
</evidence>
<keyword evidence="3" id="KW-0378">Hydrolase</keyword>
<gene>
    <name evidence="7" type="ORF">B5F75_03260</name>
</gene>
<evidence type="ECO:0000256" key="4">
    <source>
        <dbReference type="ARBA" id="ARBA00022833"/>
    </source>
</evidence>
<evidence type="ECO:0000313" key="7">
    <source>
        <dbReference type="EMBL" id="OUO56878.1"/>
    </source>
</evidence>
<dbReference type="GO" id="GO:0008270">
    <property type="term" value="F:zinc ion binding"/>
    <property type="evidence" value="ECO:0007669"/>
    <property type="project" value="InterPro"/>
</dbReference>
<dbReference type="Pfam" id="PF00413">
    <property type="entry name" value="Peptidase_M10"/>
    <property type="match status" value="1"/>
</dbReference>
<evidence type="ECO:0000259" key="6">
    <source>
        <dbReference type="Pfam" id="PF00413"/>
    </source>
</evidence>
<dbReference type="SUPFAM" id="SSF55486">
    <property type="entry name" value="Metalloproteases ('zincins'), catalytic domain"/>
    <property type="match status" value="1"/>
</dbReference>
<comment type="caution">
    <text evidence="7">The sequence shown here is derived from an EMBL/GenBank/DDBJ whole genome shotgun (WGS) entry which is preliminary data.</text>
</comment>
<dbReference type="RefSeq" id="WP_087287901.1">
    <property type="nucleotide sequence ID" value="NZ_NFJD01000002.1"/>
</dbReference>
<keyword evidence="8" id="KW-1185">Reference proteome</keyword>
<dbReference type="GO" id="GO:0004222">
    <property type="term" value="F:metalloendopeptidase activity"/>
    <property type="evidence" value="ECO:0007669"/>
    <property type="project" value="InterPro"/>
</dbReference>
<keyword evidence="1" id="KW-0645">Protease</keyword>
<feature type="domain" description="Peptidase M10 metallopeptidase" evidence="6">
    <location>
        <begin position="268"/>
        <end position="307"/>
    </location>
</feature>
<accession>A0A1Y4DIW2</accession>
<sequence length="687" mass="77457">MKRLLSILFVLFVSTGFSWGSAVWDDSSHEQLSAGNSSVLRLQKIRNYEFFLSNIIFPKQKKEVVVWASVNIPRLATANELTGYLENNPSYWRGVTEIAPYLEQAWKDWRDKANAWLPEKYYLPELKFTLKDIYKARMARNVHYNPKALNLTLEITTGKIGSDSVRGRAIPYFTDDGNGFGQIQFFMEEEWMGWLNSLNKSEEEQAIAAKEYKKAASAQLAGESYFSSPSSIGKDWDSYLSDDSKRFFNMLSKIPVAEWKSKGPWADYHQYVVTHEVGHLFGLVHINDKSSIMHPSIIGGQGVVRPSSEDGLRLATLVCWYHNQRAKKEVCVPLKHSKEEQEVRNRIQSLLKTWKEQPPVSPALAALKEMATPSTTTLPEIPGKPVTRQGFNQSASAETPVAVAVPVATTERTVAAAEESSTAEKAPSVLNQPVAQRTAARPAPLSGGLTPSTGFVQKIPVKTPTPPQLQPKSFAKRAPQAVEEGSPAGVAKAGAVPPVAEVKKPVKKCYICGKELEEGEYYSFSQSRHVHKNSLCAYRAFAQYHATDDASLARYEDFYFLHMPQDVVQARENLKNLGLTIKDVRRYAAQEAAAKKAQQEQIQAQFRETKQQEEARAKKQEKCGFYMVVTKDDLSRYAQENKEVLQQISKKEKGGRVLSKKERLVKQNYSQLYKNYELTQYCQEQEK</sequence>
<proteinExistence type="predicted"/>
<dbReference type="InterPro" id="IPR001818">
    <property type="entry name" value="Pept_M10_metallopeptidase"/>
</dbReference>
<feature type="compositionally biased region" description="Low complexity" evidence="5">
    <location>
        <begin position="417"/>
        <end position="428"/>
    </location>
</feature>
<evidence type="ECO:0000256" key="3">
    <source>
        <dbReference type="ARBA" id="ARBA00022801"/>
    </source>
</evidence>
<dbReference type="OrthoDB" id="4297752at2"/>
<protein>
    <recommendedName>
        <fullName evidence="6">Peptidase M10 metallopeptidase domain-containing protein</fullName>
    </recommendedName>
</protein>
<dbReference type="InterPro" id="IPR024079">
    <property type="entry name" value="MetalloPept_cat_dom_sf"/>
</dbReference>
<dbReference type="EMBL" id="NFJD01000002">
    <property type="protein sequence ID" value="OUO56878.1"/>
    <property type="molecule type" value="Genomic_DNA"/>
</dbReference>
<keyword evidence="2" id="KW-0479">Metal-binding</keyword>
<evidence type="ECO:0000313" key="8">
    <source>
        <dbReference type="Proteomes" id="UP000196368"/>
    </source>
</evidence>